<dbReference type="InterPro" id="IPR007462">
    <property type="entry name" value="COV1-like"/>
</dbReference>
<evidence type="ECO:0000256" key="2">
    <source>
        <dbReference type="SAM" id="Phobius"/>
    </source>
</evidence>
<comment type="caution">
    <text evidence="3">The sequence shown here is derived from an EMBL/GenBank/DDBJ whole genome shotgun (WGS) entry which is preliminary data.</text>
</comment>
<protein>
    <recommendedName>
        <fullName evidence="5">DUF502 domain-containing protein</fullName>
    </recommendedName>
</protein>
<reference evidence="3 4" key="1">
    <citation type="journal article" date="2013" name="Genome Announc.">
        <title>Draft Genome Sequence of Cesiribacter andamanensis Strain AMV16T, Isolated from a Soil Sample from a Mud Volcano in the Andaman Islands, India.</title>
        <authorList>
            <person name="Shivaji S."/>
            <person name="Ara S."/>
            <person name="Begum Z."/>
            <person name="Srinivas T.N."/>
            <person name="Singh A."/>
            <person name="Kumar Pinnaka A."/>
        </authorList>
    </citation>
    <scope>NUCLEOTIDE SEQUENCE [LARGE SCALE GENOMIC DNA]</scope>
    <source>
        <strain evidence="3 4">AMV16</strain>
    </source>
</reference>
<evidence type="ECO:0000256" key="1">
    <source>
        <dbReference type="SAM" id="MobiDB-lite"/>
    </source>
</evidence>
<dbReference type="Proteomes" id="UP000011910">
    <property type="component" value="Unassembled WGS sequence"/>
</dbReference>
<feature type="transmembrane region" description="Helical" evidence="2">
    <location>
        <begin position="43"/>
        <end position="64"/>
    </location>
</feature>
<gene>
    <name evidence="3" type="ORF">ADICEAN_03178</name>
</gene>
<dbReference type="RefSeq" id="WP_009196561.1">
    <property type="nucleotide sequence ID" value="NZ_AODQ01000096.1"/>
</dbReference>
<dbReference type="eggNOG" id="COG2928">
    <property type="taxonomic scope" value="Bacteria"/>
</dbReference>
<keyword evidence="4" id="KW-1185">Reference proteome</keyword>
<evidence type="ECO:0000313" key="4">
    <source>
        <dbReference type="Proteomes" id="UP000011910"/>
    </source>
</evidence>
<accession>M7N329</accession>
<organism evidence="3 4">
    <name type="scientific">Cesiribacter andamanensis AMV16</name>
    <dbReference type="NCBI Taxonomy" id="1279009"/>
    <lineage>
        <taxon>Bacteria</taxon>
        <taxon>Pseudomonadati</taxon>
        <taxon>Bacteroidota</taxon>
        <taxon>Cytophagia</taxon>
        <taxon>Cytophagales</taxon>
        <taxon>Cesiribacteraceae</taxon>
        <taxon>Cesiribacter</taxon>
    </lineage>
</organism>
<feature type="transmembrane region" description="Helical" evidence="2">
    <location>
        <begin position="12"/>
        <end position="37"/>
    </location>
</feature>
<dbReference type="AlphaFoldDB" id="M7N329"/>
<feature type="compositionally biased region" description="Basic and acidic residues" evidence="1">
    <location>
        <begin position="196"/>
        <end position="206"/>
    </location>
</feature>
<dbReference type="OrthoDB" id="9789516at2"/>
<keyword evidence="2" id="KW-0812">Transmembrane</keyword>
<evidence type="ECO:0008006" key="5">
    <source>
        <dbReference type="Google" id="ProtNLM"/>
    </source>
</evidence>
<dbReference type="PANTHER" id="PTHR31876:SF26">
    <property type="entry name" value="PROTEIN LIKE COV 2"/>
    <property type="match status" value="1"/>
</dbReference>
<proteinExistence type="predicted"/>
<dbReference type="PATRIC" id="fig|1279009.4.peg.3226"/>
<dbReference type="EMBL" id="AODQ01000096">
    <property type="protein sequence ID" value="EMR01692.1"/>
    <property type="molecule type" value="Genomic_DNA"/>
</dbReference>
<keyword evidence="2" id="KW-1133">Transmembrane helix</keyword>
<evidence type="ECO:0000313" key="3">
    <source>
        <dbReference type="EMBL" id="EMR01692.1"/>
    </source>
</evidence>
<name>M7N329_9BACT</name>
<keyword evidence="2" id="KW-0472">Membrane</keyword>
<sequence length="217" mass="24091">MSKFTTKRLLYFFLRGLLILVPIALTVYIIVVTLAWIDSLVPAEIPGLGLLIVASLITLIGYLASTFMAKPIFELVEELIMEVPLISMIYSSIKDLLAAFVGDKKKFNQPVIVEMQEGSQLYKVGFMTQDDMRIMGHADKVAVYLPHSYNFSGNLYIVPRERVSLLHLPSGDVMKFVVSGGVSGYQELLLAEEHARNQEAALKDEPQNSPMSSPLAP</sequence>
<feature type="compositionally biased region" description="Polar residues" evidence="1">
    <location>
        <begin position="207"/>
        <end position="217"/>
    </location>
</feature>
<dbReference type="PANTHER" id="PTHR31876">
    <property type="entry name" value="COV-LIKE PROTEIN 1"/>
    <property type="match status" value="1"/>
</dbReference>
<feature type="region of interest" description="Disordered" evidence="1">
    <location>
        <begin position="196"/>
        <end position="217"/>
    </location>
</feature>
<dbReference type="STRING" id="1279009.ADICEAN_03178"/>
<dbReference type="Pfam" id="PF04367">
    <property type="entry name" value="DUF502"/>
    <property type="match status" value="1"/>
</dbReference>